<protein>
    <submittedName>
        <fullName evidence="2">Uncharacterized protein</fullName>
    </submittedName>
</protein>
<gene>
    <name evidence="2" type="ORF">IWQ60_008534</name>
</gene>
<accession>A0A9W8DR39</accession>
<dbReference type="EMBL" id="JANBPT010000645">
    <property type="protein sequence ID" value="KAJ1915165.1"/>
    <property type="molecule type" value="Genomic_DNA"/>
</dbReference>
<keyword evidence="1" id="KW-0732">Signal</keyword>
<reference evidence="2" key="1">
    <citation type="submission" date="2022-07" db="EMBL/GenBank/DDBJ databases">
        <title>Phylogenomic reconstructions and comparative analyses of Kickxellomycotina fungi.</title>
        <authorList>
            <person name="Reynolds N.K."/>
            <person name="Stajich J.E."/>
            <person name="Barry K."/>
            <person name="Grigoriev I.V."/>
            <person name="Crous P."/>
            <person name="Smith M.E."/>
        </authorList>
    </citation>
    <scope>NUCLEOTIDE SEQUENCE</scope>
    <source>
        <strain evidence="2">RSA 861</strain>
    </source>
</reference>
<evidence type="ECO:0000313" key="2">
    <source>
        <dbReference type="EMBL" id="KAJ1915165.1"/>
    </source>
</evidence>
<comment type="caution">
    <text evidence="2">The sequence shown here is derived from an EMBL/GenBank/DDBJ whole genome shotgun (WGS) entry which is preliminary data.</text>
</comment>
<keyword evidence="3" id="KW-1185">Reference proteome</keyword>
<dbReference type="AlphaFoldDB" id="A0A9W8DR39"/>
<feature type="chain" id="PRO_5040931807" evidence="1">
    <location>
        <begin position="22"/>
        <end position="243"/>
    </location>
</feature>
<evidence type="ECO:0000256" key="1">
    <source>
        <dbReference type="SAM" id="SignalP"/>
    </source>
</evidence>
<proteinExistence type="predicted"/>
<organism evidence="2 3">
    <name type="scientific">Tieghemiomyces parasiticus</name>
    <dbReference type="NCBI Taxonomy" id="78921"/>
    <lineage>
        <taxon>Eukaryota</taxon>
        <taxon>Fungi</taxon>
        <taxon>Fungi incertae sedis</taxon>
        <taxon>Zoopagomycota</taxon>
        <taxon>Kickxellomycotina</taxon>
        <taxon>Dimargaritomycetes</taxon>
        <taxon>Dimargaritales</taxon>
        <taxon>Dimargaritaceae</taxon>
        <taxon>Tieghemiomyces</taxon>
    </lineage>
</organism>
<feature type="signal peptide" evidence="1">
    <location>
        <begin position="1"/>
        <end position="21"/>
    </location>
</feature>
<dbReference type="Proteomes" id="UP001150569">
    <property type="component" value="Unassembled WGS sequence"/>
</dbReference>
<evidence type="ECO:0000313" key="3">
    <source>
        <dbReference type="Proteomes" id="UP001150569"/>
    </source>
</evidence>
<dbReference type="OrthoDB" id="10339206at2759"/>
<name>A0A9W8DR39_9FUNG</name>
<sequence>MRTVATSYLLVLLGTLAVARKQNELLGSVRALPTNLPSPAVAAIPAPADPKLPTVKTVSAPMGAVVPALPPTTSMVNPMLEPVNSGPVPKSPIFAKPTNLILPVPPEPLAAPEGAETDSLASATTPTPVAAAPDVIHPESTKIFSHTTLASQANADPDYVLDYASCVAFQKQCMALCGELLSHSTCDQGGRCVCRTDPLDSEAGTTTMSAPRSATISGESKVRPSFSLGMLVLVSLGGGVLVW</sequence>